<gene>
    <name evidence="3" type="ORF">BJ982_002599</name>
</gene>
<protein>
    <submittedName>
        <fullName evidence="3">Acetyl esterase/lipase</fullName>
    </submittedName>
</protein>
<dbReference type="PANTHER" id="PTHR48081:SF8">
    <property type="entry name" value="ALPHA_BETA HYDROLASE FOLD-3 DOMAIN-CONTAINING PROTEIN-RELATED"/>
    <property type="match status" value="1"/>
</dbReference>
<dbReference type="RefSeq" id="WP_184879894.1">
    <property type="nucleotide sequence ID" value="NZ_BOOV01000017.1"/>
</dbReference>
<dbReference type="AlphaFoldDB" id="A0A7W7D697"/>
<feature type="domain" description="Alpha/beta hydrolase fold-3" evidence="2">
    <location>
        <begin position="90"/>
        <end position="296"/>
    </location>
</feature>
<keyword evidence="4" id="KW-1185">Reference proteome</keyword>
<comment type="caution">
    <text evidence="3">The sequence shown here is derived from an EMBL/GenBank/DDBJ whole genome shotgun (WGS) entry which is preliminary data.</text>
</comment>
<dbReference type="GO" id="GO:0016787">
    <property type="term" value="F:hydrolase activity"/>
    <property type="evidence" value="ECO:0007669"/>
    <property type="project" value="UniProtKB-KW"/>
</dbReference>
<evidence type="ECO:0000256" key="1">
    <source>
        <dbReference type="ARBA" id="ARBA00022801"/>
    </source>
</evidence>
<dbReference type="Proteomes" id="UP000542210">
    <property type="component" value="Unassembled WGS sequence"/>
</dbReference>
<dbReference type="InterPro" id="IPR029058">
    <property type="entry name" value="AB_hydrolase_fold"/>
</dbReference>
<proteinExistence type="predicted"/>
<reference evidence="3 4" key="1">
    <citation type="submission" date="2020-08" db="EMBL/GenBank/DDBJ databases">
        <title>Sequencing the genomes of 1000 actinobacteria strains.</title>
        <authorList>
            <person name="Klenk H.-P."/>
        </authorList>
    </citation>
    <scope>NUCLEOTIDE SEQUENCE [LARGE SCALE GENOMIC DNA]</scope>
    <source>
        <strain evidence="3 4">DSM 45784</strain>
    </source>
</reference>
<dbReference type="EMBL" id="JACHND010000001">
    <property type="protein sequence ID" value="MBB4701055.1"/>
    <property type="molecule type" value="Genomic_DNA"/>
</dbReference>
<sequence>MTTRVPYDPELVGGLEMFRQALEFEPLVPETILSYRARFAAGQPPIEDMIGDRPITAEDRVVPGPPGEPDITVTIVRPENPRPDAPGMYAIHGGGMILGSRFGALGSVLDWVAEHGVVGVSAEYRLAPEHPDPAPVEDCYAGLVWMAKNAAELGVDPERILVTGASAGGGLSAGVALLARDRGGPALAGQALITPMLDDRNDTVSSRQYDGVGIWDRSFNYTGWNALLGADRRGGPDVSPYASPARATDLSGLAPAFIEVGAAEVFRDEAVEYASRIWAAGGQAELHVWAGGFHGFNGIVPEAQVSRAANAAQAAWIRRTLRLS</sequence>
<evidence type="ECO:0000313" key="4">
    <source>
        <dbReference type="Proteomes" id="UP000542210"/>
    </source>
</evidence>
<dbReference type="SUPFAM" id="SSF53474">
    <property type="entry name" value="alpha/beta-Hydrolases"/>
    <property type="match status" value="1"/>
</dbReference>
<dbReference type="InterPro" id="IPR013094">
    <property type="entry name" value="AB_hydrolase_3"/>
</dbReference>
<organism evidence="3 4">
    <name type="scientific">Sphaerisporangium siamense</name>
    <dbReference type="NCBI Taxonomy" id="795645"/>
    <lineage>
        <taxon>Bacteria</taxon>
        <taxon>Bacillati</taxon>
        <taxon>Actinomycetota</taxon>
        <taxon>Actinomycetes</taxon>
        <taxon>Streptosporangiales</taxon>
        <taxon>Streptosporangiaceae</taxon>
        <taxon>Sphaerisporangium</taxon>
    </lineage>
</organism>
<keyword evidence="1" id="KW-0378">Hydrolase</keyword>
<name>A0A7W7D697_9ACTN</name>
<dbReference type="InterPro" id="IPR050300">
    <property type="entry name" value="GDXG_lipolytic_enzyme"/>
</dbReference>
<evidence type="ECO:0000259" key="2">
    <source>
        <dbReference type="Pfam" id="PF07859"/>
    </source>
</evidence>
<evidence type="ECO:0000313" key="3">
    <source>
        <dbReference type="EMBL" id="MBB4701055.1"/>
    </source>
</evidence>
<dbReference type="PANTHER" id="PTHR48081">
    <property type="entry name" value="AB HYDROLASE SUPERFAMILY PROTEIN C4A8.06C"/>
    <property type="match status" value="1"/>
</dbReference>
<accession>A0A7W7D697</accession>
<dbReference type="Gene3D" id="3.40.50.1820">
    <property type="entry name" value="alpha/beta hydrolase"/>
    <property type="match status" value="1"/>
</dbReference>
<dbReference type="Pfam" id="PF07859">
    <property type="entry name" value="Abhydrolase_3"/>
    <property type="match status" value="1"/>
</dbReference>